<proteinExistence type="predicted"/>
<name>A0AAV4M6H9_CAEEX</name>
<keyword evidence="2" id="KW-1185">Reference proteome</keyword>
<protein>
    <submittedName>
        <fullName evidence="1">Uncharacterized protein</fullName>
    </submittedName>
</protein>
<sequence length="128" mass="14222">MVNTNILLFFALNLSLRRPKSLYSATSLKWHPLETPTTSNDDLELSDLPTIPSHSIASHSIPALNSIRITSQRERSSLHFISEDAGVDRGPVVHEDSILGLGSTEMSRRLASVYLIHLQTISTAREMK</sequence>
<dbReference type="AlphaFoldDB" id="A0AAV4M6H9"/>
<comment type="caution">
    <text evidence="1">The sequence shown here is derived from an EMBL/GenBank/DDBJ whole genome shotgun (WGS) entry which is preliminary data.</text>
</comment>
<gene>
    <name evidence="1" type="ORF">CEXT_295671</name>
</gene>
<dbReference type="EMBL" id="BPLR01001844">
    <property type="protein sequence ID" value="GIX67016.1"/>
    <property type="molecule type" value="Genomic_DNA"/>
</dbReference>
<evidence type="ECO:0000313" key="1">
    <source>
        <dbReference type="EMBL" id="GIX67016.1"/>
    </source>
</evidence>
<reference evidence="1 2" key="1">
    <citation type="submission" date="2021-06" db="EMBL/GenBank/DDBJ databases">
        <title>Caerostris extrusa draft genome.</title>
        <authorList>
            <person name="Kono N."/>
            <person name="Arakawa K."/>
        </authorList>
    </citation>
    <scope>NUCLEOTIDE SEQUENCE [LARGE SCALE GENOMIC DNA]</scope>
</reference>
<evidence type="ECO:0000313" key="2">
    <source>
        <dbReference type="Proteomes" id="UP001054945"/>
    </source>
</evidence>
<accession>A0AAV4M6H9</accession>
<dbReference type="Proteomes" id="UP001054945">
    <property type="component" value="Unassembled WGS sequence"/>
</dbReference>
<organism evidence="1 2">
    <name type="scientific">Caerostris extrusa</name>
    <name type="common">Bark spider</name>
    <name type="synonym">Caerostris bankana</name>
    <dbReference type="NCBI Taxonomy" id="172846"/>
    <lineage>
        <taxon>Eukaryota</taxon>
        <taxon>Metazoa</taxon>
        <taxon>Ecdysozoa</taxon>
        <taxon>Arthropoda</taxon>
        <taxon>Chelicerata</taxon>
        <taxon>Arachnida</taxon>
        <taxon>Araneae</taxon>
        <taxon>Araneomorphae</taxon>
        <taxon>Entelegynae</taxon>
        <taxon>Araneoidea</taxon>
        <taxon>Araneidae</taxon>
        <taxon>Caerostris</taxon>
    </lineage>
</organism>